<dbReference type="Proteomes" id="UP000247715">
    <property type="component" value="Unassembled WGS sequence"/>
</dbReference>
<dbReference type="InterPro" id="IPR036852">
    <property type="entry name" value="Peptidase_S8/S53_dom_sf"/>
</dbReference>
<evidence type="ECO:0000313" key="2">
    <source>
        <dbReference type="EMBL" id="PYF42611.1"/>
    </source>
</evidence>
<sequence length="763" mass="87415">MNRNKIIELSGNFSSAKNIFGNNEINIPANSSINSNKIEKLKNELENVLKYWKTVSLEINPLITCTFDRVMAKSKRIKGLFYSDFAKNNAAIVGAKFISEKLNDESYNKKHVITYCIELSTLQESLSNLKKVIDIIKETFKSSLSHETINAINEDRYKEVFSSSDAISKKRFLNIVVDCFYLENISVQKEVSTDLKDNMIVTIYKTNIETKKILEKLGIDSFNKITDDGTTLLLHHNDYENLKSKAPFLISMEANDLFEFETEDSMSKISNQRTIDDPKNEPIIGVIDTMFDKNVYFSKWVEFKNMLNEEISLSQEDYAHGTAVSSIIVDGHRLNPELDDGCGHFRVRHFGVASSRYFSAFAIANSIEEIVRKNSDIKVWNLSLGSNSEINENSISYVASRLDKIQFENDVIFVVAGTNNKNENKKNLKKIGSPADSINSLVVNSVDFKNNPANYTRIGEVLSFFIKPDVSYYGGTEEKGIKVFKPMGETFSFGTSFAAPWIARKLAFIIHKMQINRELAKALIIDSAIKWNSKKTILNQQKIGHGVVPIKINDILTSASDEIRILLTSKTEEYETYNHNIPVPVVNENKHPFIARATLCYFPNCNRNQGVDYTNSELDIHFGRIKLKDNKLKIDSINKNKQSEDQTYLLYEKEARELFRKWDNVKHIYENFLTKKGGKRRLKKQGIDGKWGISIKVKERLNNYQGRGLKFGIVITLKEINGNNMLQKFINLCEGTRAWNINKVDIEKRLDIYEKIQEEIFNK</sequence>
<dbReference type="GO" id="GO:0004252">
    <property type="term" value="F:serine-type endopeptidase activity"/>
    <property type="evidence" value="ECO:0007669"/>
    <property type="project" value="InterPro"/>
</dbReference>
<comment type="caution">
    <text evidence="2">The sequence shown here is derived from an EMBL/GenBank/DDBJ whole genome shotgun (WGS) entry which is preliminary data.</text>
</comment>
<dbReference type="AlphaFoldDB" id="A0A318U4N9"/>
<reference evidence="2 3" key="1">
    <citation type="submission" date="2018-06" db="EMBL/GenBank/DDBJ databases">
        <title>Genomic Encyclopedia of Archaeal and Bacterial Type Strains, Phase II (KMG-II): from individual species to whole genera.</title>
        <authorList>
            <person name="Goeker M."/>
        </authorList>
    </citation>
    <scope>NUCLEOTIDE SEQUENCE [LARGE SCALE GENOMIC DNA]</scope>
    <source>
        <strain evidence="2 3">ATCC 29103</strain>
    </source>
</reference>
<evidence type="ECO:0000313" key="3">
    <source>
        <dbReference type="Proteomes" id="UP000247715"/>
    </source>
</evidence>
<dbReference type="SUPFAM" id="SSF52743">
    <property type="entry name" value="Subtilisin-like"/>
    <property type="match status" value="1"/>
</dbReference>
<dbReference type="GO" id="GO:0006508">
    <property type="term" value="P:proteolysis"/>
    <property type="evidence" value="ECO:0007669"/>
    <property type="project" value="InterPro"/>
</dbReference>
<dbReference type="Pfam" id="PF00082">
    <property type="entry name" value="Peptidase_S8"/>
    <property type="match status" value="1"/>
</dbReference>
<gene>
    <name evidence="2" type="ORF">BCF88_10817</name>
</gene>
<evidence type="ECO:0000259" key="1">
    <source>
        <dbReference type="Pfam" id="PF00082"/>
    </source>
</evidence>
<name>A0A318U4N9_9BACT</name>
<dbReference type="InterPro" id="IPR000209">
    <property type="entry name" value="Peptidase_S8/S53_dom"/>
</dbReference>
<organism evidence="2 3">
    <name type="scientific">Metamycoplasma alkalescens</name>
    <dbReference type="NCBI Taxonomy" id="45363"/>
    <lineage>
        <taxon>Bacteria</taxon>
        <taxon>Bacillati</taxon>
        <taxon>Mycoplasmatota</taxon>
        <taxon>Mycoplasmoidales</taxon>
        <taxon>Metamycoplasmataceae</taxon>
        <taxon>Metamycoplasma</taxon>
    </lineage>
</organism>
<dbReference type="InterPro" id="IPR034074">
    <property type="entry name" value="Y4bN_pept_dom"/>
</dbReference>
<dbReference type="Gene3D" id="3.40.50.200">
    <property type="entry name" value="Peptidase S8/S53 domain"/>
    <property type="match status" value="1"/>
</dbReference>
<feature type="domain" description="Peptidase S8/S53" evidence="1">
    <location>
        <begin position="281"/>
        <end position="532"/>
    </location>
</feature>
<protein>
    <submittedName>
        <fullName evidence="2">Subtilase family protein</fullName>
    </submittedName>
</protein>
<dbReference type="EMBL" id="QKLP01000008">
    <property type="protein sequence ID" value="PYF42611.1"/>
    <property type="molecule type" value="Genomic_DNA"/>
</dbReference>
<dbReference type="RefSeq" id="WP_110858363.1">
    <property type="nucleotide sequence ID" value="NZ_LS991949.1"/>
</dbReference>
<proteinExistence type="predicted"/>
<dbReference type="CDD" id="cd04847">
    <property type="entry name" value="Peptidases_S8_Subtilisin_like_2"/>
    <property type="match status" value="1"/>
</dbReference>
<accession>A0A318U4N9</accession>